<dbReference type="RefSeq" id="WP_115325139.1">
    <property type="nucleotide sequence ID" value="NZ_UHFA01000002.1"/>
</dbReference>
<dbReference type="AlphaFoldDB" id="A0A380JHJ1"/>
<dbReference type="InterPro" id="IPR002696">
    <property type="entry name" value="Membr_insert_effic_factor_YidD"/>
</dbReference>
<accession>A0A380JHJ1</accession>
<evidence type="ECO:0000313" key="3">
    <source>
        <dbReference type="Proteomes" id="UP000254082"/>
    </source>
</evidence>
<dbReference type="PANTHER" id="PTHR33383">
    <property type="entry name" value="MEMBRANE PROTEIN INSERTION EFFICIENCY FACTOR-RELATED"/>
    <property type="match status" value="1"/>
</dbReference>
<comment type="similarity">
    <text evidence="1">Belongs to the UPF0161 family.</text>
</comment>
<dbReference type="HAMAP" id="MF_00386">
    <property type="entry name" value="UPF0161_YidD"/>
    <property type="match status" value="1"/>
</dbReference>
<protein>
    <recommendedName>
        <fullName evidence="1">Putative membrane protein insertion efficiency factor</fullName>
    </recommendedName>
</protein>
<evidence type="ECO:0000313" key="2">
    <source>
        <dbReference type="EMBL" id="SUN37062.1"/>
    </source>
</evidence>
<dbReference type="NCBIfam" id="TIGR00278">
    <property type="entry name" value="membrane protein insertion efficiency factor YidD"/>
    <property type="match status" value="1"/>
</dbReference>
<organism evidence="2 3">
    <name type="scientific">Streptococcus downei MFe28</name>
    <dbReference type="NCBI Taxonomy" id="764290"/>
    <lineage>
        <taxon>Bacteria</taxon>
        <taxon>Bacillati</taxon>
        <taxon>Bacillota</taxon>
        <taxon>Bacilli</taxon>
        <taxon>Lactobacillales</taxon>
        <taxon>Streptococcaceae</taxon>
        <taxon>Streptococcus</taxon>
    </lineage>
</organism>
<evidence type="ECO:0000256" key="1">
    <source>
        <dbReference type="HAMAP-Rule" id="MF_00386"/>
    </source>
</evidence>
<dbReference type="Proteomes" id="UP000254082">
    <property type="component" value="Unassembled WGS sequence"/>
</dbReference>
<name>A0A380JHJ1_STRDO</name>
<reference evidence="2 3" key="1">
    <citation type="submission" date="2018-06" db="EMBL/GenBank/DDBJ databases">
        <authorList>
            <consortium name="Pathogen Informatics"/>
            <person name="Doyle S."/>
        </authorList>
    </citation>
    <scope>NUCLEOTIDE SEQUENCE [LARGE SCALE GENOMIC DNA]</scope>
    <source>
        <strain evidence="3">NCTC 11391</strain>
    </source>
</reference>
<sequence length="82" mass="9167">MKKLLIAPVRLYQKLISPLTPASCRYQPSCSNYMIQAIEKHGLAGVLMGIARILRCHPFAQGGTDPVPDYFSLKQNHEPKSK</sequence>
<dbReference type="OrthoDB" id="9801753at2"/>
<keyword evidence="3" id="KW-1185">Reference proteome</keyword>
<gene>
    <name evidence="2" type="primary">yidD</name>
    <name evidence="2" type="ORF">NCTC11391_01899</name>
</gene>
<dbReference type="PANTHER" id="PTHR33383:SF1">
    <property type="entry name" value="MEMBRANE PROTEIN INSERTION EFFICIENCY FACTOR-RELATED"/>
    <property type="match status" value="1"/>
</dbReference>
<comment type="function">
    <text evidence="1">Could be involved in insertion of integral membrane proteins into the membrane.</text>
</comment>
<dbReference type="EMBL" id="UHFA01000002">
    <property type="protein sequence ID" value="SUN37062.1"/>
    <property type="molecule type" value="Genomic_DNA"/>
</dbReference>
<dbReference type="Pfam" id="PF01809">
    <property type="entry name" value="YidD"/>
    <property type="match status" value="1"/>
</dbReference>
<dbReference type="GO" id="GO:0005886">
    <property type="term" value="C:plasma membrane"/>
    <property type="evidence" value="ECO:0007669"/>
    <property type="project" value="UniProtKB-SubCell"/>
</dbReference>
<dbReference type="SMART" id="SM01234">
    <property type="entry name" value="Haemolytic"/>
    <property type="match status" value="1"/>
</dbReference>
<keyword evidence="1" id="KW-1003">Cell membrane</keyword>
<keyword evidence="1" id="KW-0472">Membrane</keyword>
<proteinExistence type="inferred from homology"/>
<comment type="subcellular location">
    <subcellularLocation>
        <location evidence="1">Cell membrane</location>
        <topology evidence="1">Peripheral membrane protein</topology>
        <orientation evidence="1">Cytoplasmic side</orientation>
    </subcellularLocation>
</comment>